<keyword evidence="1" id="KW-1133">Transmembrane helix</keyword>
<keyword evidence="1" id="KW-0472">Membrane</keyword>
<dbReference type="VEuPathDB" id="TriTrypDB:BSAL_16845"/>
<dbReference type="OrthoDB" id="247261at2759"/>
<evidence type="ECO:0000256" key="1">
    <source>
        <dbReference type="SAM" id="Phobius"/>
    </source>
</evidence>
<evidence type="ECO:0000313" key="2">
    <source>
        <dbReference type="EMBL" id="CUG88699.1"/>
    </source>
</evidence>
<dbReference type="Proteomes" id="UP000051952">
    <property type="component" value="Unassembled WGS sequence"/>
</dbReference>
<evidence type="ECO:0000313" key="3">
    <source>
        <dbReference type="Proteomes" id="UP000051952"/>
    </source>
</evidence>
<name>A0A0S4JE26_BODSA</name>
<organism evidence="2 3">
    <name type="scientific">Bodo saltans</name>
    <name type="common">Flagellated protozoan</name>
    <dbReference type="NCBI Taxonomy" id="75058"/>
    <lineage>
        <taxon>Eukaryota</taxon>
        <taxon>Discoba</taxon>
        <taxon>Euglenozoa</taxon>
        <taxon>Kinetoplastea</taxon>
        <taxon>Metakinetoplastina</taxon>
        <taxon>Eubodonida</taxon>
        <taxon>Bodonidae</taxon>
        <taxon>Bodo</taxon>
    </lineage>
</organism>
<keyword evidence="1" id="KW-0812">Transmembrane</keyword>
<protein>
    <submittedName>
        <fullName evidence="2">Membrane-associated protein, putative</fullName>
    </submittedName>
</protein>
<feature type="transmembrane region" description="Helical" evidence="1">
    <location>
        <begin position="12"/>
        <end position="32"/>
    </location>
</feature>
<dbReference type="AlphaFoldDB" id="A0A0S4JE26"/>
<sequence length="334" mass="37195">MSAGSLRSSPRRLFGVLALVSVFVVIWEWRLLAGAKVEPLSDVIAAPTARLPALKATSEPQSSEPFKPDPKCLAAGELLEFPKSSLENELERLGKITAQVMADVNATYWPTDGTLLGLMRNGRVSTDRDLDYQIHSTFDGCTMLLASLKVLFERRARIKSFKVVKVKLNGRKIGRYAMVRLFREHGTFDTGPDFNCVYMDDPVAPKFFTHRGILTEVPSSVYPLGWCLMYGEAVRCPNNGMAVLTSLKPRYDGCMVFPHCTGDPNFSSRKCLSPHPTFPAQRFVDSTRALARCGFTSLNQHFEVESSCKQLLHQTPKCELIDGSTICFLQKFDG</sequence>
<gene>
    <name evidence="2" type="ORF">BSAL_16845</name>
</gene>
<accession>A0A0S4JE26</accession>
<proteinExistence type="predicted"/>
<keyword evidence="3" id="KW-1185">Reference proteome</keyword>
<dbReference type="EMBL" id="CYKH01001668">
    <property type="protein sequence ID" value="CUG88699.1"/>
    <property type="molecule type" value="Genomic_DNA"/>
</dbReference>
<reference evidence="3" key="1">
    <citation type="submission" date="2015-09" db="EMBL/GenBank/DDBJ databases">
        <authorList>
            <consortium name="Pathogen Informatics"/>
        </authorList>
    </citation>
    <scope>NUCLEOTIDE SEQUENCE [LARGE SCALE GENOMIC DNA]</scope>
    <source>
        <strain evidence="3">Lake Konstanz</strain>
    </source>
</reference>